<accession>A0ABT9Z591</accession>
<evidence type="ECO:0000313" key="2">
    <source>
        <dbReference type="EMBL" id="MDQ0227426.1"/>
    </source>
</evidence>
<proteinExistence type="predicted"/>
<reference evidence="2 3" key="1">
    <citation type="submission" date="2023-07" db="EMBL/GenBank/DDBJ databases">
        <title>Genomic Encyclopedia of Type Strains, Phase IV (KMG-IV): sequencing the most valuable type-strain genomes for metagenomic binning, comparative biology and taxonomic classification.</title>
        <authorList>
            <person name="Goeker M."/>
        </authorList>
    </citation>
    <scope>NUCLEOTIDE SEQUENCE [LARGE SCALE GENOMIC DNA]</scope>
    <source>
        <strain evidence="2 3">DSM 17723</strain>
    </source>
</reference>
<comment type="caution">
    <text evidence="2">The sequence shown here is derived from an EMBL/GenBank/DDBJ whole genome shotgun (WGS) entry which is preliminary data.</text>
</comment>
<gene>
    <name evidence="2" type="ORF">J2S02_003771</name>
</gene>
<feature type="transmembrane region" description="Helical" evidence="1">
    <location>
        <begin position="7"/>
        <end position="24"/>
    </location>
</feature>
<dbReference type="RefSeq" id="WP_174880932.1">
    <property type="nucleotide sequence ID" value="NZ_CADEPK010000286.1"/>
</dbReference>
<dbReference type="EMBL" id="JAUSTZ010000009">
    <property type="protein sequence ID" value="MDQ0227426.1"/>
    <property type="molecule type" value="Genomic_DNA"/>
</dbReference>
<protein>
    <submittedName>
        <fullName evidence="2">Uncharacterized protein</fullName>
    </submittedName>
</protein>
<keyword evidence="1" id="KW-0472">Membrane</keyword>
<keyword evidence="3" id="KW-1185">Reference proteome</keyword>
<organism evidence="2 3">
    <name type="scientific">Metabacillus niabensis</name>
    <dbReference type="NCBI Taxonomy" id="324854"/>
    <lineage>
        <taxon>Bacteria</taxon>
        <taxon>Bacillati</taxon>
        <taxon>Bacillota</taxon>
        <taxon>Bacilli</taxon>
        <taxon>Bacillales</taxon>
        <taxon>Bacillaceae</taxon>
        <taxon>Metabacillus</taxon>
    </lineage>
</organism>
<evidence type="ECO:0000313" key="3">
    <source>
        <dbReference type="Proteomes" id="UP001232245"/>
    </source>
</evidence>
<sequence length="63" mass="7663">MSKKGYWIIIFLTLIVNIVMLQMTVESFFGEEYERIYTFSTISIISSVICFFTFLRWRKNEYD</sequence>
<feature type="transmembrane region" description="Helical" evidence="1">
    <location>
        <begin position="36"/>
        <end position="55"/>
    </location>
</feature>
<keyword evidence="1" id="KW-0812">Transmembrane</keyword>
<evidence type="ECO:0000256" key="1">
    <source>
        <dbReference type="SAM" id="Phobius"/>
    </source>
</evidence>
<name>A0ABT9Z591_9BACI</name>
<keyword evidence="1" id="KW-1133">Transmembrane helix</keyword>
<dbReference type="Proteomes" id="UP001232245">
    <property type="component" value="Unassembled WGS sequence"/>
</dbReference>